<dbReference type="Pfam" id="PF01603">
    <property type="entry name" value="B56"/>
    <property type="match status" value="1"/>
</dbReference>
<dbReference type="Gene3D" id="1.25.10.10">
    <property type="entry name" value="Leucine-rich Repeat Variant"/>
    <property type="match status" value="1"/>
</dbReference>
<sequence length="205" mass="23255">MHEAQINNDVIAYEAWPENELTNSTITYCGGEYSKPDRKDIRIRPVSKAYCKNSKEQTKECRNWCQNRIWHDGNKKIRCLHKSGGKDPCRISSNQYLIGFGVIRISASQIPEFHETCLLSIVAAIMSSVYSIIGCSLAINLGNTKESYVNSKFSEATVQEITKMAATKLFRTLPCSNHDGKLAEAYDPEEEEPTLEPAWSHLVYW</sequence>
<evidence type="ECO:0000313" key="1">
    <source>
        <dbReference type="EMBL" id="KAI5432321.1"/>
    </source>
</evidence>
<organism evidence="1 2">
    <name type="scientific">Pisum sativum</name>
    <name type="common">Garden pea</name>
    <name type="synonym">Lathyrus oleraceus</name>
    <dbReference type="NCBI Taxonomy" id="3888"/>
    <lineage>
        <taxon>Eukaryota</taxon>
        <taxon>Viridiplantae</taxon>
        <taxon>Streptophyta</taxon>
        <taxon>Embryophyta</taxon>
        <taxon>Tracheophyta</taxon>
        <taxon>Spermatophyta</taxon>
        <taxon>Magnoliopsida</taxon>
        <taxon>eudicotyledons</taxon>
        <taxon>Gunneridae</taxon>
        <taxon>Pentapetalae</taxon>
        <taxon>rosids</taxon>
        <taxon>fabids</taxon>
        <taxon>Fabales</taxon>
        <taxon>Fabaceae</taxon>
        <taxon>Papilionoideae</taxon>
        <taxon>50 kb inversion clade</taxon>
        <taxon>NPAAA clade</taxon>
        <taxon>Hologalegina</taxon>
        <taxon>IRL clade</taxon>
        <taxon>Fabeae</taxon>
        <taxon>Lathyrus</taxon>
    </lineage>
</organism>
<dbReference type="InterPro" id="IPR011989">
    <property type="entry name" value="ARM-like"/>
</dbReference>
<gene>
    <name evidence="1" type="ORF">KIW84_036167</name>
</gene>
<dbReference type="Proteomes" id="UP001058974">
    <property type="component" value="Chromosome 3"/>
</dbReference>
<accession>A0A9D5B734</accession>
<dbReference type="InterPro" id="IPR002554">
    <property type="entry name" value="PP2A_B56"/>
</dbReference>
<reference evidence="1 2" key="1">
    <citation type="journal article" date="2022" name="Nat. Genet.">
        <title>Improved pea reference genome and pan-genome highlight genomic features and evolutionary characteristics.</title>
        <authorList>
            <person name="Yang T."/>
            <person name="Liu R."/>
            <person name="Luo Y."/>
            <person name="Hu S."/>
            <person name="Wang D."/>
            <person name="Wang C."/>
            <person name="Pandey M.K."/>
            <person name="Ge S."/>
            <person name="Xu Q."/>
            <person name="Li N."/>
            <person name="Li G."/>
            <person name="Huang Y."/>
            <person name="Saxena R.K."/>
            <person name="Ji Y."/>
            <person name="Li M."/>
            <person name="Yan X."/>
            <person name="He Y."/>
            <person name="Liu Y."/>
            <person name="Wang X."/>
            <person name="Xiang C."/>
            <person name="Varshney R.K."/>
            <person name="Ding H."/>
            <person name="Gao S."/>
            <person name="Zong X."/>
        </authorList>
    </citation>
    <scope>NUCLEOTIDE SEQUENCE [LARGE SCALE GENOMIC DNA]</scope>
    <source>
        <strain evidence="1 2">cv. Zhongwan 6</strain>
    </source>
</reference>
<protein>
    <submittedName>
        <fullName evidence="1">Uncharacterized protein</fullName>
    </submittedName>
</protein>
<dbReference type="EMBL" id="JAMSHJ010000003">
    <property type="protein sequence ID" value="KAI5432321.1"/>
    <property type="molecule type" value="Genomic_DNA"/>
</dbReference>
<proteinExistence type="predicted"/>
<dbReference type="SUPFAM" id="SSF48371">
    <property type="entry name" value="ARM repeat"/>
    <property type="match status" value="1"/>
</dbReference>
<dbReference type="InterPro" id="IPR016024">
    <property type="entry name" value="ARM-type_fold"/>
</dbReference>
<name>A0A9D5B734_PEA</name>
<dbReference type="Gramene" id="Psat03G0616700-T1">
    <property type="protein sequence ID" value="KAI5432321.1"/>
    <property type="gene ID" value="KIW84_036167"/>
</dbReference>
<evidence type="ECO:0000313" key="2">
    <source>
        <dbReference type="Proteomes" id="UP001058974"/>
    </source>
</evidence>
<keyword evidence="2" id="KW-1185">Reference proteome</keyword>
<dbReference type="GO" id="GO:0019888">
    <property type="term" value="F:protein phosphatase regulator activity"/>
    <property type="evidence" value="ECO:0007669"/>
    <property type="project" value="InterPro"/>
</dbReference>
<comment type="caution">
    <text evidence="1">The sequence shown here is derived from an EMBL/GenBank/DDBJ whole genome shotgun (WGS) entry which is preliminary data.</text>
</comment>
<dbReference type="AlphaFoldDB" id="A0A9D5B734"/>
<dbReference type="GO" id="GO:0000159">
    <property type="term" value="C:protein phosphatase type 2A complex"/>
    <property type="evidence" value="ECO:0007669"/>
    <property type="project" value="InterPro"/>
</dbReference>
<dbReference type="GO" id="GO:0007165">
    <property type="term" value="P:signal transduction"/>
    <property type="evidence" value="ECO:0007669"/>
    <property type="project" value="InterPro"/>
</dbReference>